<dbReference type="AlphaFoldDB" id="N9Q2V5"/>
<evidence type="ECO:0000313" key="1">
    <source>
        <dbReference type="EMBL" id="ENX40068.1"/>
    </source>
</evidence>
<reference evidence="2 4" key="2">
    <citation type="journal article" date="2014" name="Int. J. Syst. Evol. Microbiol.">
        <title>Complete genome sequence of Corynebacterium casei LMG S-19264T (=DSM 44701T), isolated from a smear-ripened cheese.</title>
        <authorList>
            <consortium name="US DOE Joint Genome Institute (JGI-PGF)"/>
            <person name="Walter F."/>
            <person name="Albersmeier A."/>
            <person name="Kalinowski J."/>
            <person name="Ruckert C."/>
        </authorList>
    </citation>
    <scope>NUCLEOTIDE SEQUENCE [LARGE SCALE GENOMIC DNA]</scope>
    <source>
        <strain evidence="2 4">CCM 8635</strain>
    </source>
</reference>
<evidence type="ECO:0000313" key="3">
    <source>
        <dbReference type="Proteomes" id="UP000013200"/>
    </source>
</evidence>
<reference evidence="2" key="3">
    <citation type="submission" date="2024-03" db="EMBL/GenBank/DDBJ databases">
        <authorList>
            <person name="Sun Q."/>
            <person name="Sedlacek I."/>
        </authorList>
    </citation>
    <scope>NUCLEOTIDE SEQUENCE</scope>
    <source>
        <strain evidence="2">CCM 8635</strain>
    </source>
</reference>
<evidence type="ECO:0000313" key="4">
    <source>
        <dbReference type="Proteomes" id="UP000652691"/>
    </source>
</evidence>
<dbReference type="InterPro" id="IPR017642">
    <property type="entry name" value="DNA_S_mod_DndB"/>
</dbReference>
<dbReference type="EMBL" id="BMDA01000002">
    <property type="protein sequence ID" value="GGH36813.1"/>
    <property type="molecule type" value="Genomic_DNA"/>
</dbReference>
<sequence>MRFPKKESALDITLEGAVGSFKVDKIGSELNNDVIEVKYILTHVSLSENNSKSKLLSLLAPVREVFDLSQLGVDELMQRDIEDSRVSLELIPYLLDNSNSGLVKLFPPIVAIVLPLKPNSKEPDNYYKEVFYTSKNNDQNPEYQENKITAGRTGEEQFEFLQYSRDQILEDNGTLKLSRDNSALAIVDGQHRAMALLALYRNLNQGWSDSNKSPYEEYYKVWPQKQIRKYDLSHLQLPVMICTFPKLDKEFNNSTDVIRAARKVFLTLNKSAKTVSDSRNKLLNDQDITSECLRETLNYIKDLDLKDNTPFRIWNVELDQEKDKTKIVSDVAFTGVSHLYTLIDQIVLGSYAFGIEPKNKSGAPKKRLDESYIRLNLENLLKEEQKNNNTKFNYSDEIKVKFRSSWKDNYIPLIIYIFSNLEVYKAFSRATLQLKNTIVEEHESRMEKVLFDGQAARRIFDDFISGIERRVNDEDVEWNTPEIKDVLNRSKGVINKRNDYIAQMGRVRANFLFEKIKKPRSNFLNDVEIDKNIILGLDKIYNTVFSTVAFQTALIVTFTESLLRAFNKINPEKVMEFLAEYVESLNNFFAPKNDNELINFFSVFEGELKNNDGIIRFDDEGKSFRDVILSGEMQPSEWPKFRYLLLELWHPSNEVIKQIIQDDREKCRRQVSEKLVQKLIRNYCKDNGIAEIDLDEHVKEQILERAKNKYENFLKALGVKDSTISNEILKSPPEEIDDFELEQD</sequence>
<dbReference type="PATRIC" id="fig|1217698.3.peg.687"/>
<dbReference type="GeneID" id="80104666"/>
<name>N9Q2V5_9GAMM</name>
<reference evidence="1 3" key="1">
    <citation type="submission" date="2013-02" db="EMBL/GenBank/DDBJ databases">
        <title>The Genome Sequence of Acinetobacter sp. NIPH 3623.</title>
        <authorList>
            <consortium name="The Broad Institute Genome Sequencing Platform"/>
            <consortium name="The Broad Institute Genome Sequencing Center for Infectious Disease"/>
            <person name="Cerqueira G."/>
            <person name="Feldgarden M."/>
            <person name="Courvalin P."/>
            <person name="Perichon B."/>
            <person name="Grillot-Courvalin C."/>
            <person name="Clermont D."/>
            <person name="Rocha E."/>
            <person name="Yoon E.-J."/>
            <person name="Nemec A."/>
            <person name="Walker B."/>
            <person name="Young S.K."/>
            <person name="Zeng Q."/>
            <person name="Gargeya S."/>
            <person name="Fitzgerald M."/>
            <person name="Haas B."/>
            <person name="Abouelleil A."/>
            <person name="Alvarado L."/>
            <person name="Arachchi H.M."/>
            <person name="Berlin A.M."/>
            <person name="Chapman S.B."/>
            <person name="Dewar J."/>
            <person name="Goldberg J."/>
            <person name="Griggs A."/>
            <person name="Gujja S."/>
            <person name="Hansen M."/>
            <person name="Howarth C."/>
            <person name="Imamovic A."/>
            <person name="Larimer J."/>
            <person name="McCowan C."/>
            <person name="Murphy C."/>
            <person name="Neiman D."/>
            <person name="Pearson M."/>
            <person name="Priest M."/>
            <person name="Roberts A."/>
            <person name="Saif S."/>
            <person name="Shea T."/>
            <person name="Sisk P."/>
            <person name="Sykes S."/>
            <person name="Wortman J."/>
            <person name="Nusbaum C."/>
            <person name="Birren B."/>
        </authorList>
    </citation>
    <scope>NUCLEOTIDE SEQUENCE [LARGE SCALE GENOMIC DNA]</scope>
    <source>
        <strain evidence="1 3">NIPH 3623</strain>
    </source>
</reference>
<proteinExistence type="predicted"/>
<dbReference type="RefSeq" id="WP_005282553.1">
    <property type="nucleotide sequence ID" value="NZ_BMDA01000002.1"/>
</dbReference>
<dbReference type="EMBL" id="APSA01000003">
    <property type="protein sequence ID" value="ENX40068.1"/>
    <property type="molecule type" value="Genomic_DNA"/>
</dbReference>
<dbReference type="Proteomes" id="UP000013200">
    <property type="component" value="Unassembled WGS sequence"/>
</dbReference>
<organism evidence="1 3">
    <name type="scientific">Acinetobacter courvalinii</name>
    <dbReference type="NCBI Taxonomy" id="280147"/>
    <lineage>
        <taxon>Bacteria</taxon>
        <taxon>Pseudomonadati</taxon>
        <taxon>Pseudomonadota</taxon>
        <taxon>Gammaproteobacteria</taxon>
        <taxon>Moraxellales</taxon>
        <taxon>Moraxellaceae</taxon>
        <taxon>Acinetobacter</taxon>
    </lineage>
</organism>
<dbReference type="HOGENOM" id="CLU_361570_0_0_6"/>
<accession>N9Q2V5</accession>
<gene>
    <name evidence="1" type="ORF">F888_00708</name>
    <name evidence="2" type="ORF">GCM10007354_20950</name>
</gene>
<dbReference type="STRING" id="1217698.F888_00708"/>
<evidence type="ECO:0000313" key="2">
    <source>
        <dbReference type="EMBL" id="GGH36813.1"/>
    </source>
</evidence>
<keyword evidence="3" id="KW-1185">Reference proteome</keyword>
<dbReference type="Proteomes" id="UP000652691">
    <property type="component" value="Unassembled WGS sequence"/>
</dbReference>
<comment type="caution">
    <text evidence="1">The sequence shown here is derived from an EMBL/GenBank/DDBJ whole genome shotgun (WGS) entry which is preliminary data.</text>
</comment>
<evidence type="ECO:0008006" key="5">
    <source>
        <dbReference type="Google" id="ProtNLM"/>
    </source>
</evidence>
<dbReference type="Pfam" id="PF14072">
    <property type="entry name" value="DndB"/>
    <property type="match status" value="1"/>
</dbReference>
<protein>
    <recommendedName>
        <fullName evidence="5">DGQHR domain-containing protein</fullName>
    </recommendedName>
</protein>